<evidence type="ECO:0000256" key="3">
    <source>
        <dbReference type="ARBA" id="ARBA00022664"/>
    </source>
</evidence>
<proteinExistence type="inferred from homology"/>
<dbReference type="PANTHER" id="PTHR16196:SF0">
    <property type="entry name" value="PRE-MRNA-SPLICING FACTOR CWC25 HOMOLOG"/>
    <property type="match status" value="1"/>
</dbReference>
<dbReference type="GO" id="GO:0005684">
    <property type="term" value="C:U2-type spliceosomal complex"/>
    <property type="evidence" value="ECO:0007669"/>
    <property type="project" value="TreeGrafter"/>
</dbReference>
<protein>
    <recommendedName>
        <fullName evidence="10">CBF1-interacting co-repressor CIR N-terminal domain-containing protein</fullName>
    </recommendedName>
</protein>
<keyword evidence="4" id="KW-0747">Spliceosome</keyword>
<evidence type="ECO:0000256" key="7">
    <source>
        <dbReference type="ARBA" id="ARBA00023242"/>
    </source>
</evidence>
<comment type="similarity">
    <text evidence="2">Belongs to the CWC25 family.</text>
</comment>
<evidence type="ECO:0000313" key="12">
    <source>
        <dbReference type="Proteomes" id="UP000541444"/>
    </source>
</evidence>
<accession>A0A7J7L1M3</accession>
<dbReference type="InterPro" id="IPR051376">
    <property type="entry name" value="CWC25_splicing_factor"/>
</dbReference>
<dbReference type="Proteomes" id="UP000541444">
    <property type="component" value="Unassembled WGS sequence"/>
</dbReference>
<name>A0A7J7L1M3_9MAGN</name>
<keyword evidence="5 8" id="KW-0175">Coiled coil</keyword>
<gene>
    <name evidence="11" type="ORF">GIB67_035026</name>
</gene>
<dbReference type="SMART" id="SM01083">
    <property type="entry name" value="Cir_N"/>
    <property type="match status" value="1"/>
</dbReference>
<feature type="region of interest" description="Disordered" evidence="9">
    <location>
        <begin position="88"/>
        <end position="127"/>
    </location>
</feature>
<dbReference type="Pfam" id="PF10197">
    <property type="entry name" value="Cir_N"/>
    <property type="match status" value="1"/>
</dbReference>
<comment type="subcellular location">
    <subcellularLocation>
        <location evidence="1">Nucleus</location>
    </subcellularLocation>
</comment>
<feature type="coiled-coil region" evidence="8">
    <location>
        <begin position="22"/>
        <end position="49"/>
    </location>
</feature>
<evidence type="ECO:0000256" key="6">
    <source>
        <dbReference type="ARBA" id="ARBA00023187"/>
    </source>
</evidence>
<dbReference type="AlphaFoldDB" id="A0A7J7L1M3"/>
<keyword evidence="6" id="KW-0508">mRNA splicing</keyword>
<dbReference type="EMBL" id="JACGCM010002693">
    <property type="protein sequence ID" value="KAF6136467.1"/>
    <property type="molecule type" value="Genomic_DNA"/>
</dbReference>
<dbReference type="InterPro" id="IPR019339">
    <property type="entry name" value="CIR_N_dom"/>
</dbReference>
<keyword evidence="3" id="KW-0507">mRNA processing</keyword>
<evidence type="ECO:0000256" key="2">
    <source>
        <dbReference type="ARBA" id="ARBA00006695"/>
    </source>
</evidence>
<evidence type="ECO:0000256" key="4">
    <source>
        <dbReference type="ARBA" id="ARBA00022728"/>
    </source>
</evidence>
<reference evidence="11 12" key="1">
    <citation type="journal article" date="2020" name="IScience">
        <title>Genome Sequencing of the Endangered Kingdonia uniflora (Circaeasteraceae, Ranunculales) Reveals Potential Mechanisms of Evolutionary Specialization.</title>
        <authorList>
            <person name="Sun Y."/>
            <person name="Deng T."/>
            <person name="Zhang A."/>
            <person name="Moore M.J."/>
            <person name="Landis J.B."/>
            <person name="Lin N."/>
            <person name="Zhang H."/>
            <person name="Zhang X."/>
            <person name="Huang J."/>
            <person name="Zhang X."/>
            <person name="Sun H."/>
            <person name="Wang H."/>
        </authorList>
    </citation>
    <scope>NUCLEOTIDE SEQUENCE [LARGE SCALE GENOMIC DNA]</scope>
    <source>
        <strain evidence="11">TB1705</strain>
        <tissue evidence="11">Leaf</tissue>
    </source>
</reference>
<organism evidence="11 12">
    <name type="scientific">Kingdonia uniflora</name>
    <dbReference type="NCBI Taxonomy" id="39325"/>
    <lineage>
        <taxon>Eukaryota</taxon>
        <taxon>Viridiplantae</taxon>
        <taxon>Streptophyta</taxon>
        <taxon>Embryophyta</taxon>
        <taxon>Tracheophyta</taxon>
        <taxon>Spermatophyta</taxon>
        <taxon>Magnoliopsida</taxon>
        <taxon>Ranunculales</taxon>
        <taxon>Circaeasteraceae</taxon>
        <taxon>Kingdonia</taxon>
    </lineage>
</organism>
<comment type="caution">
    <text evidence="11">The sequence shown here is derived from an EMBL/GenBank/DDBJ whole genome shotgun (WGS) entry which is preliminary data.</text>
</comment>
<evidence type="ECO:0000256" key="5">
    <source>
        <dbReference type="ARBA" id="ARBA00023054"/>
    </source>
</evidence>
<dbReference type="OrthoDB" id="21123at2759"/>
<evidence type="ECO:0000259" key="10">
    <source>
        <dbReference type="SMART" id="SM01083"/>
    </source>
</evidence>
<evidence type="ECO:0000256" key="9">
    <source>
        <dbReference type="SAM" id="MobiDB-lite"/>
    </source>
</evidence>
<evidence type="ECO:0000256" key="8">
    <source>
        <dbReference type="SAM" id="Coils"/>
    </source>
</evidence>
<feature type="domain" description="CBF1-interacting co-repressor CIR N-terminal" evidence="10">
    <location>
        <begin position="10"/>
        <end position="46"/>
    </location>
</feature>
<sequence>MALKFLNKKGWHTGSLRNIENVWNVEQKHNAEEKKLEELQKHIHEERERSEFRFLQEQAELVPKQERLEFLYESGLAVGKVISEGFKTLEPSLPNTTDTISSSSSSKPQPLAPGALFEDKPQSANDA</sequence>
<evidence type="ECO:0000313" key="11">
    <source>
        <dbReference type="EMBL" id="KAF6136467.1"/>
    </source>
</evidence>
<evidence type="ECO:0000256" key="1">
    <source>
        <dbReference type="ARBA" id="ARBA00004123"/>
    </source>
</evidence>
<keyword evidence="7" id="KW-0539">Nucleus</keyword>
<dbReference type="GO" id="GO:0000398">
    <property type="term" value="P:mRNA splicing, via spliceosome"/>
    <property type="evidence" value="ECO:0007669"/>
    <property type="project" value="TreeGrafter"/>
</dbReference>
<keyword evidence="12" id="KW-1185">Reference proteome</keyword>
<dbReference type="PANTHER" id="PTHR16196">
    <property type="entry name" value="CELL CYCLE CONTROL PROTEIN CWF25"/>
    <property type="match status" value="1"/>
</dbReference>